<dbReference type="GeneID" id="111110764"/>
<dbReference type="GO" id="GO:0051017">
    <property type="term" value="P:actin filament bundle assembly"/>
    <property type="evidence" value="ECO:0007669"/>
    <property type="project" value="TreeGrafter"/>
</dbReference>
<dbReference type="Gene3D" id="2.80.10.50">
    <property type="match status" value="4"/>
</dbReference>
<dbReference type="GO" id="GO:0030674">
    <property type="term" value="F:protein-macromolecule adaptor activity"/>
    <property type="evidence" value="ECO:0007669"/>
    <property type="project" value="InterPro"/>
</dbReference>
<evidence type="ECO:0000256" key="5">
    <source>
        <dbReference type="ARBA" id="ARBA00023212"/>
    </source>
</evidence>
<dbReference type="PIRSF" id="PIRSF005682">
    <property type="entry name" value="Fascin"/>
    <property type="match status" value="1"/>
</dbReference>
<comment type="subcellular location">
    <subcellularLocation>
        <location evidence="1 6">Cytoplasm</location>
        <location evidence="1 6">Cytoskeleton</location>
    </subcellularLocation>
</comment>
<dbReference type="InterPro" id="IPR024703">
    <property type="entry name" value="Fascin_metazoans"/>
</dbReference>
<organism evidence="8 9">
    <name type="scientific">Crassostrea virginica</name>
    <name type="common">Eastern oyster</name>
    <dbReference type="NCBI Taxonomy" id="6565"/>
    <lineage>
        <taxon>Eukaryota</taxon>
        <taxon>Metazoa</taxon>
        <taxon>Spiralia</taxon>
        <taxon>Lophotrochozoa</taxon>
        <taxon>Mollusca</taxon>
        <taxon>Bivalvia</taxon>
        <taxon>Autobranchia</taxon>
        <taxon>Pteriomorphia</taxon>
        <taxon>Ostreida</taxon>
        <taxon>Ostreoidea</taxon>
        <taxon>Ostreidae</taxon>
        <taxon>Crassostrea</taxon>
    </lineage>
</organism>
<dbReference type="FunFam" id="2.80.10.50:FF:000015">
    <property type="entry name" value="Fascin"/>
    <property type="match status" value="1"/>
</dbReference>
<dbReference type="OrthoDB" id="10259868at2759"/>
<evidence type="ECO:0000256" key="3">
    <source>
        <dbReference type="ARBA" id="ARBA00022490"/>
    </source>
</evidence>
<accession>A0A8B8BII8</accession>
<protein>
    <recommendedName>
        <fullName evidence="6">Fascin</fullName>
    </recommendedName>
</protein>
<gene>
    <name evidence="9" type="primary">LOC111110764</name>
</gene>
<feature type="domain" description="Fascin-like" evidence="7">
    <location>
        <begin position="288"/>
        <end position="376"/>
    </location>
</feature>
<evidence type="ECO:0000256" key="1">
    <source>
        <dbReference type="ARBA" id="ARBA00004245"/>
    </source>
</evidence>
<dbReference type="CDD" id="cd23334">
    <property type="entry name" value="beta-trefoil_FSCN_rpt1"/>
    <property type="match status" value="1"/>
</dbReference>
<dbReference type="AlphaFoldDB" id="A0A8B8BII8"/>
<proteinExistence type="inferred from homology"/>
<dbReference type="CDD" id="cd23337">
    <property type="entry name" value="beta-trefoil_FSCN_rpt4"/>
    <property type="match status" value="1"/>
</dbReference>
<dbReference type="InterPro" id="IPR022768">
    <property type="entry name" value="Fascin-like_dom"/>
</dbReference>
<reference evidence="9" key="1">
    <citation type="submission" date="2025-08" db="UniProtKB">
        <authorList>
            <consortium name="RefSeq"/>
        </authorList>
    </citation>
    <scope>IDENTIFICATION</scope>
    <source>
        <tissue evidence="9">Whole sample</tissue>
    </source>
</reference>
<keyword evidence="5 6" id="KW-0206">Cytoskeleton</keyword>
<sequence>MSRGNSFEWVIGLVNPEGKYLTAERYGNRINAGGLALRRKQKWTVEFNDDETVYIRSFAGHYISVDRLGTVTCENPERGEDEKFVLEYATDGSARWAFRSHKYRYFLSGTGEGVNCLAKQASGEELSLWYTPFAMHPQVTVFSMLGKKFAIADSENVRLLGNKAWGPEALLTMEFTQGKYRFKTVNNRYLSKDGSLVTIRGEGSLFGIEIHLSEDKRLKGLAFKDNEDRYLSATGPSGILKTNYKVLRKDEFFRLEECHPQVIIVGKGGKTASVGMEVMLKIIQVPTKSEIFQIEYEHKKNKWSIETYDGTYWGVTANGCIEAVAKTITEDNLFEIQWLSNGMARIKGSNGKYLSSKGTGNLAASVPENAPDNGFQIRLMNRPVIVFRCEFGFIGLKSVSESNKDEYICTKANPSVITLNQMDDGKYSLQAENGKYWCVNPQTDGFPSIKAISAEPVPFVMEFRDSSLVTLLAPNGRYLHCDQMGHFHASAEEPDAQCVLYC</sequence>
<evidence type="ECO:0000313" key="9">
    <source>
        <dbReference type="RefSeq" id="XP_022303088.1"/>
    </source>
</evidence>
<evidence type="ECO:0000313" key="8">
    <source>
        <dbReference type="Proteomes" id="UP000694844"/>
    </source>
</evidence>
<name>A0A8B8BII8_CRAVI</name>
<dbReference type="Proteomes" id="UP000694844">
    <property type="component" value="Chromosome 9"/>
</dbReference>
<dbReference type="Pfam" id="PF06268">
    <property type="entry name" value="Fascin"/>
    <property type="match status" value="4"/>
</dbReference>
<keyword evidence="3 6" id="KW-0963">Cytoplasm</keyword>
<keyword evidence="8" id="KW-1185">Reference proteome</keyword>
<evidence type="ECO:0000256" key="4">
    <source>
        <dbReference type="ARBA" id="ARBA00023203"/>
    </source>
</evidence>
<evidence type="ECO:0000259" key="7">
    <source>
        <dbReference type="Pfam" id="PF06268"/>
    </source>
</evidence>
<dbReference type="InterPro" id="IPR008999">
    <property type="entry name" value="Actin-crosslinking"/>
</dbReference>
<evidence type="ECO:0000256" key="2">
    <source>
        <dbReference type="ARBA" id="ARBA00007415"/>
    </source>
</evidence>
<dbReference type="CDD" id="cd23335">
    <property type="entry name" value="beta-trefoil_FSCN_rpt2"/>
    <property type="match status" value="1"/>
</dbReference>
<feature type="domain" description="Fascin-like" evidence="7">
    <location>
        <begin position="19"/>
        <end position="124"/>
    </location>
</feature>
<dbReference type="CDD" id="cd23336">
    <property type="entry name" value="beta-trefoil_FSCN_rpt3"/>
    <property type="match status" value="1"/>
</dbReference>
<feature type="domain" description="Fascin-like" evidence="7">
    <location>
        <begin position="169"/>
        <end position="255"/>
    </location>
</feature>
<dbReference type="RefSeq" id="XP_022303088.1">
    <property type="nucleotide sequence ID" value="XM_022447380.1"/>
</dbReference>
<dbReference type="GO" id="GO:0005737">
    <property type="term" value="C:cytoplasm"/>
    <property type="evidence" value="ECO:0007669"/>
    <property type="project" value="TreeGrafter"/>
</dbReference>
<comment type="similarity">
    <text evidence="2 6">Belongs to the fascin family.</text>
</comment>
<dbReference type="GO" id="GO:0016477">
    <property type="term" value="P:cell migration"/>
    <property type="evidence" value="ECO:0007669"/>
    <property type="project" value="TreeGrafter"/>
</dbReference>
<dbReference type="GO" id="GO:0051015">
    <property type="term" value="F:actin filament binding"/>
    <property type="evidence" value="ECO:0007669"/>
    <property type="project" value="InterPro"/>
</dbReference>
<dbReference type="KEGG" id="cvn:111110764"/>
<dbReference type="FunFam" id="2.80.10.50:FF:000008">
    <property type="entry name" value="Fascin"/>
    <property type="match status" value="1"/>
</dbReference>
<dbReference type="GO" id="GO:0015629">
    <property type="term" value="C:actin cytoskeleton"/>
    <property type="evidence" value="ECO:0007669"/>
    <property type="project" value="TreeGrafter"/>
</dbReference>
<evidence type="ECO:0000256" key="6">
    <source>
        <dbReference type="PIRNR" id="PIRNR005682"/>
    </source>
</evidence>
<dbReference type="SUPFAM" id="SSF50405">
    <property type="entry name" value="Actin-crosslinking proteins"/>
    <property type="match status" value="4"/>
</dbReference>
<dbReference type="InterPro" id="IPR010431">
    <property type="entry name" value="Fascin"/>
</dbReference>
<dbReference type="PANTHER" id="PTHR10551:SF9">
    <property type="entry name" value="FASCIN-2"/>
    <property type="match status" value="1"/>
</dbReference>
<keyword evidence="4 6" id="KW-0009">Actin-binding</keyword>
<dbReference type="GO" id="GO:0007163">
    <property type="term" value="P:establishment or maintenance of cell polarity"/>
    <property type="evidence" value="ECO:0007669"/>
    <property type="project" value="TreeGrafter"/>
</dbReference>
<feature type="domain" description="Fascin-like" evidence="7">
    <location>
        <begin position="407"/>
        <end position="496"/>
    </location>
</feature>
<dbReference type="PANTHER" id="PTHR10551">
    <property type="entry name" value="FASCIN"/>
    <property type="match status" value="1"/>
</dbReference>